<organism evidence="2 3">
    <name type="scientific">Mucilaginibacter ginsenosidivorax</name>
    <dbReference type="NCBI Taxonomy" id="862126"/>
    <lineage>
        <taxon>Bacteria</taxon>
        <taxon>Pseudomonadati</taxon>
        <taxon>Bacteroidota</taxon>
        <taxon>Sphingobacteriia</taxon>
        <taxon>Sphingobacteriales</taxon>
        <taxon>Sphingobacteriaceae</taxon>
        <taxon>Mucilaginibacter</taxon>
    </lineage>
</organism>
<keyword evidence="1" id="KW-0812">Transmembrane</keyword>
<feature type="transmembrane region" description="Helical" evidence="1">
    <location>
        <begin position="7"/>
        <end position="28"/>
    </location>
</feature>
<keyword evidence="1" id="KW-0472">Membrane</keyword>
<gene>
    <name evidence="2" type="ORF">FSB76_26360</name>
</gene>
<keyword evidence="1" id="KW-1133">Transmembrane helix</keyword>
<dbReference type="AlphaFoldDB" id="A0A5B8W6R3"/>
<reference evidence="2 3" key="1">
    <citation type="journal article" date="2013" name="J. Microbiol.">
        <title>Mucilaginibacter ginsenosidivorax sp. nov., with ginsenoside converting activity isolated from sediment.</title>
        <authorList>
            <person name="Kim J.K."/>
            <person name="Choi T.E."/>
            <person name="Liu Q.M."/>
            <person name="Park H.Y."/>
            <person name="Yi T.H."/>
            <person name="Yoon M.H."/>
            <person name="Kim S.C."/>
            <person name="Im W.T."/>
        </authorList>
    </citation>
    <scope>NUCLEOTIDE SEQUENCE [LARGE SCALE GENOMIC DNA]</scope>
    <source>
        <strain evidence="2 3">KHI28</strain>
    </source>
</reference>
<evidence type="ECO:0000313" key="3">
    <source>
        <dbReference type="Proteomes" id="UP000321362"/>
    </source>
</evidence>
<dbReference type="RefSeq" id="WP_147058760.1">
    <property type="nucleotide sequence ID" value="NZ_CP042437.1"/>
</dbReference>
<dbReference type="EMBL" id="CP042437">
    <property type="protein sequence ID" value="QEC79299.1"/>
    <property type="molecule type" value="Genomic_DNA"/>
</dbReference>
<protein>
    <submittedName>
        <fullName evidence="2">Uncharacterized protein</fullName>
    </submittedName>
</protein>
<dbReference type="KEGG" id="mgk:FSB76_26360"/>
<proteinExistence type="predicted"/>
<dbReference type="OrthoDB" id="799408at2"/>
<accession>A0A5B8W6R3</accession>
<sequence>MNTKTKGIFFILFFLIAIIVIFIIVFNLQSNRSDQVDKDRLALTGNVQFKGKVIKSKIYEYAGKNYYMICIQLDTCNVKKFYVFNERSALKIKNNIATISAGVFVPYYGVVNYVEVNIKNNKKIKFFYKTGDIHEYELNLANNGLSENDMNLCD</sequence>
<evidence type="ECO:0000256" key="1">
    <source>
        <dbReference type="SAM" id="Phobius"/>
    </source>
</evidence>
<name>A0A5B8W6R3_9SPHI</name>
<dbReference type="Proteomes" id="UP000321362">
    <property type="component" value="Chromosome"/>
</dbReference>
<evidence type="ECO:0000313" key="2">
    <source>
        <dbReference type="EMBL" id="QEC79299.1"/>
    </source>
</evidence>
<keyword evidence="3" id="KW-1185">Reference proteome</keyword>